<dbReference type="Proteomes" id="UP000053593">
    <property type="component" value="Unassembled WGS sequence"/>
</dbReference>
<dbReference type="AlphaFoldDB" id="A0A0D0CB22"/>
<evidence type="ECO:0000313" key="2">
    <source>
        <dbReference type="EMBL" id="KIK52018.1"/>
    </source>
</evidence>
<gene>
    <name evidence="2" type="ORF">GYMLUDRAFT_375715</name>
</gene>
<reference evidence="2 3" key="1">
    <citation type="submission" date="2014-04" db="EMBL/GenBank/DDBJ databases">
        <title>Evolutionary Origins and Diversification of the Mycorrhizal Mutualists.</title>
        <authorList>
            <consortium name="DOE Joint Genome Institute"/>
            <consortium name="Mycorrhizal Genomics Consortium"/>
            <person name="Kohler A."/>
            <person name="Kuo A."/>
            <person name="Nagy L.G."/>
            <person name="Floudas D."/>
            <person name="Copeland A."/>
            <person name="Barry K.W."/>
            <person name="Cichocki N."/>
            <person name="Veneault-Fourrey C."/>
            <person name="LaButti K."/>
            <person name="Lindquist E.A."/>
            <person name="Lipzen A."/>
            <person name="Lundell T."/>
            <person name="Morin E."/>
            <person name="Murat C."/>
            <person name="Riley R."/>
            <person name="Ohm R."/>
            <person name="Sun H."/>
            <person name="Tunlid A."/>
            <person name="Henrissat B."/>
            <person name="Grigoriev I.V."/>
            <person name="Hibbett D.S."/>
            <person name="Martin F."/>
        </authorList>
    </citation>
    <scope>NUCLEOTIDE SEQUENCE [LARGE SCALE GENOMIC DNA]</scope>
    <source>
        <strain evidence="2 3">FD-317 M1</strain>
    </source>
</reference>
<name>A0A0D0CB22_9AGAR</name>
<proteinExistence type="predicted"/>
<accession>A0A0D0CB22</accession>
<dbReference type="HOGENOM" id="CLU_3087435_0_0_1"/>
<dbReference type="EMBL" id="KN834850">
    <property type="protein sequence ID" value="KIK52018.1"/>
    <property type="molecule type" value="Genomic_DNA"/>
</dbReference>
<sequence length="52" mass="6025">MHLVPLTLLQHEGGGIEDKEQFNLLIFVEKPQAERQVDEEDQEEEDQEADTC</sequence>
<feature type="region of interest" description="Disordered" evidence="1">
    <location>
        <begin position="31"/>
        <end position="52"/>
    </location>
</feature>
<feature type="compositionally biased region" description="Acidic residues" evidence="1">
    <location>
        <begin position="37"/>
        <end position="52"/>
    </location>
</feature>
<evidence type="ECO:0000256" key="1">
    <source>
        <dbReference type="SAM" id="MobiDB-lite"/>
    </source>
</evidence>
<protein>
    <submittedName>
        <fullName evidence="2">Uncharacterized protein</fullName>
    </submittedName>
</protein>
<organism evidence="2 3">
    <name type="scientific">Collybiopsis luxurians FD-317 M1</name>
    <dbReference type="NCBI Taxonomy" id="944289"/>
    <lineage>
        <taxon>Eukaryota</taxon>
        <taxon>Fungi</taxon>
        <taxon>Dikarya</taxon>
        <taxon>Basidiomycota</taxon>
        <taxon>Agaricomycotina</taxon>
        <taxon>Agaricomycetes</taxon>
        <taxon>Agaricomycetidae</taxon>
        <taxon>Agaricales</taxon>
        <taxon>Marasmiineae</taxon>
        <taxon>Omphalotaceae</taxon>
        <taxon>Collybiopsis</taxon>
        <taxon>Collybiopsis luxurians</taxon>
    </lineage>
</organism>
<evidence type="ECO:0000313" key="3">
    <source>
        <dbReference type="Proteomes" id="UP000053593"/>
    </source>
</evidence>
<keyword evidence="3" id="KW-1185">Reference proteome</keyword>